<organism evidence="1 2">
    <name type="scientific">Chitinasiproducens palmae</name>
    <dbReference type="NCBI Taxonomy" id="1770053"/>
    <lineage>
        <taxon>Bacteria</taxon>
        <taxon>Pseudomonadati</taxon>
        <taxon>Pseudomonadota</taxon>
        <taxon>Betaproteobacteria</taxon>
        <taxon>Burkholderiales</taxon>
        <taxon>Burkholderiaceae</taxon>
        <taxon>Chitinasiproducens</taxon>
    </lineage>
</organism>
<sequence>MRSIASFMRGTGRMKFRIFRALPRRRWSAWLATGGFVFSLCALPSLGHAAASDALAHAADPGDPAQVCAKAGTDDRLMPLPPSWAPAARQALGLAMPDAVMTRTTFARCMDGTAMVCNAGANLPCGKADKRTRRKDIAAYCADHRDAGMIPAYATGHDTPYTWRCVGTRAVADTAHADQLDARGFFARYWQALPGNVPKRSD</sequence>
<evidence type="ECO:0000313" key="2">
    <source>
        <dbReference type="Proteomes" id="UP000243719"/>
    </source>
</evidence>
<dbReference type="Proteomes" id="UP000243719">
    <property type="component" value="Unassembled WGS sequence"/>
</dbReference>
<reference evidence="2" key="1">
    <citation type="submission" date="2016-09" db="EMBL/GenBank/DDBJ databases">
        <authorList>
            <person name="Varghese N."/>
            <person name="Submissions S."/>
        </authorList>
    </citation>
    <scope>NUCLEOTIDE SEQUENCE [LARGE SCALE GENOMIC DNA]</scope>
    <source>
        <strain evidence="2">JS23</strain>
    </source>
</reference>
<proteinExistence type="predicted"/>
<accession>A0A1H2PVP1</accession>
<dbReference type="AlphaFoldDB" id="A0A1H2PVP1"/>
<evidence type="ECO:0000313" key="1">
    <source>
        <dbReference type="EMBL" id="SDV51344.1"/>
    </source>
</evidence>
<protein>
    <submittedName>
        <fullName evidence="1">Uncharacterized protein</fullName>
    </submittedName>
</protein>
<dbReference type="EMBL" id="FNLO01000016">
    <property type="protein sequence ID" value="SDV51344.1"/>
    <property type="molecule type" value="Genomic_DNA"/>
</dbReference>
<dbReference type="STRING" id="1770053.SAMN05216551_11686"/>
<gene>
    <name evidence="1" type="ORF">SAMN05216551_11686</name>
</gene>
<keyword evidence="2" id="KW-1185">Reference proteome</keyword>
<dbReference type="RefSeq" id="WP_211435389.1">
    <property type="nucleotide sequence ID" value="NZ_FNLO01000016.1"/>
</dbReference>
<name>A0A1H2PVP1_9BURK</name>